<feature type="transmembrane region" description="Helical" evidence="6">
    <location>
        <begin position="12"/>
        <end position="30"/>
    </location>
</feature>
<protein>
    <submittedName>
        <fullName evidence="7 8">Permease</fullName>
    </submittedName>
</protein>
<reference evidence="7 9" key="2">
    <citation type="submission" date="2017-02" db="EMBL/GenBank/DDBJ databases">
        <title>Trade-off between light-utilization and light-protection in marine flavobacteria.</title>
        <authorList>
            <person name="Kumagai Y."/>
            <person name="Yoshizawa S."/>
            <person name="Kogure K."/>
            <person name="Iwasaki W."/>
        </authorList>
    </citation>
    <scope>NUCLEOTIDE SEQUENCE [LARGE SCALE GENOMIC DNA]</scope>
    <source>
        <strain evidence="7 9">KCTC 23670</strain>
    </source>
</reference>
<dbReference type="PANTHER" id="PTHR33529">
    <property type="entry name" value="SLR0882 PROTEIN-RELATED"/>
    <property type="match status" value="1"/>
</dbReference>
<keyword evidence="4 6" id="KW-1133">Transmembrane helix</keyword>
<accession>A0AAJ1QW50</accession>
<dbReference type="GO" id="GO:0015920">
    <property type="term" value="P:lipopolysaccharide transport"/>
    <property type="evidence" value="ECO:0007669"/>
    <property type="project" value="TreeGrafter"/>
</dbReference>
<proteinExistence type="predicted"/>
<sequence length="365" mass="42024">MKIIDWYILKRFLVTFLFTLLILIPIAIAIDISEKIDNFLEHADLGLYQIIDEYYKNFIIYYANTFMPLALFIAVILFTSKLSNNTEIIAITNARVSFTRFLYPYFVGATLVTIISLGMNHFVVPNSSKERKKFEREYIKSSRQKHELKYVREFSLQLTDSTYIFIRSFDTESNSGYDFTSEVYDGIEMKSKLVADRISYKKTDSTSIFTLSNWKLRKIFNDRDSIFSGSKIDTVFNFTPRDLIYKSALAQEMPSGELQEFIGVSKKRGVKNLNAYLVEFYKRTSLPIASYILTIIAVALAFRKRRGGTGVNLAIGIGLMFMYVFLMKIAEVLGAVAGVNSLLYVWLPNIVFGCVAIYLYYNARK</sequence>
<evidence type="ECO:0000256" key="1">
    <source>
        <dbReference type="ARBA" id="ARBA00004651"/>
    </source>
</evidence>
<keyword evidence="5 6" id="KW-0472">Membrane</keyword>
<keyword evidence="2" id="KW-1003">Cell membrane</keyword>
<evidence type="ECO:0000256" key="5">
    <source>
        <dbReference type="ARBA" id="ARBA00023136"/>
    </source>
</evidence>
<evidence type="ECO:0000313" key="8">
    <source>
        <dbReference type="EMBL" id="MDN3619429.1"/>
    </source>
</evidence>
<reference evidence="8 10" key="1">
    <citation type="journal article" date="2014" name="Int. J. Syst. Evol. Microbiol.">
        <title>Complete genome sequence of Corynebacterium casei LMG S-19264T (=DSM 44701T), isolated from a smear-ripened cheese.</title>
        <authorList>
            <consortium name="US DOE Joint Genome Institute (JGI-PGF)"/>
            <person name="Walter F."/>
            <person name="Albersmeier A."/>
            <person name="Kalinowski J."/>
            <person name="Ruckert C."/>
        </authorList>
    </citation>
    <scope>NUCLEOTIDE SEQUENCE [LARGE SCALE GENOMIC DNA]</scope>
    <source>
        <strain evidence="8 10">CECT 8670</strain>
    </source>
</reference>
<gene>
    <name evidence="7" type="ORF">BTO15_10305</name>
    <name evidence="8" type="ORF">QWY81_08190</name>
</gene>
<evidence type="ECO:0000313" key="7">
    <source>
        <dbReference type="EMBL" id="AUC22456.1"/>
    </source>
</evidence>
<organism evidence="8 10">
    <name type="scientific">Polaribacter sejongensis</name>
    <dbReference type="NCBI Taxonomy" id="985043"/>
    <lineage>
        <taxon>Bacteria</taxon>
        <taxon>Pseudomonadati</taxon>
        <taxon>Bacteroidota</taxon>
        <taxon>Flavobacteriia</taxon>
        <taxon>Flavobacteriales</taxon>
        <taxon>Flavobacteriaceae</taxon>
    </lineage>
</organism>
<feature type="transmembrane region" description="Helical" evidence="6">
    <location>
        <begin position="101"/>
        <end position="123"/>
    </location>
</feature>
<dbReference type="GO" id="GO:0043190">
    <property type="term" value="C:ATP-binding cassette (ABC) transporter complex"/>
    <property type="evidence" value="ECO:0007669"/>
    <property type="project" value="TreeGrafter"/>
</dbReference>
<keyword evidence="3 6" id="KW-0812">Transmembrane</keyword>
<name>A0AAJ1QW50_9FLAO</name>
<dbReference type="Proteomes" id="UP001228636">
    <property type="component" value="Unassembled WGS sequence"/>
</dbReference>
<feature type="transmembrane region" description="Helical" evidence="6">
    <location>
        <begin position="284"/>
        <end position="302"/>
    </location>
</feature>
<feature type="transmembrane region" description="Helical" evidence="6">
    <location>
        <begin position="59"/>
        <end position="80"/>
    </location>
</feature>
<dbReference type="InterPro" id="IPR005495">
    <property type="entry name" value="LptG/LptF_permease"/>
</dbReference>
<dbReference type="RefSeq" id="WP_165732751.1">
    <property type="nucleotide sequence ID" value="NZ_CP019336.1"/>
</dbReference>
<dbReference type="Proteomes" id="UP000232721">
    <property type="component" value="Chromosome"/>
</dbReference>
<evidence type="ECO:0000256" key="6">
    <source>
        <dbReference type="SAM" id="Phobius"/>
    </source>
</evidence>
<evidence type="ECO:0000256" key="3">
    <source>
        <dbReference type="ARBA" id="ARBA00022692"/>
    </source>
</evidence>
<evidence type="ECO:0000256" key="4">
    <source>
        <dbReference type="ARBA" id="ARBA00022989"/>
    </source>
</evidence>
<dbReference type="EMBL" id="CP019336">
    <property type="protein sequence ID" value="AUC22456.1"/>
    <property type="molecule type" value="Genomic_DNA"/>
</dbReference>
<evidence type="ECO:0000313" key="9">
    <source>
        <dbReference type="Proteomes" id="UP000232721"/>
    </source>
</evidence>
<feature type="transmembrane region" description="Helical" evidence="6">
    <location>
        <begin position="309"/>
        <end position="330"/>
    </location>
</feature>
<feature type="transmembrane region" description="Helical" evidence="6">
    <location>
        <begin position="342"/>
        <end position="361"/>
    </location>
</feature>
<dbReference type="AlphaFoldDB" id="A0AAJ1QW50"/>
<dbReference type="PANTHER" id="PTHR33529:SF8">
    <property type="entry name" value="PERMEASE, YJGP_YJGQ FAMILY"/>
    <property type="match status" value="1"/>
</dbReference>
<reference evidence="8" key="3">
    <citation type="submission" date="2023-06" db="EMBL/GenBank/DDBJ databases">
        <authorList>
            <person name="Lucena T."/>
            <person name="Sun Q."/>
        </authorList>
    </citation>
    <scope>NUCLEOTIDE SEQUENCE</scope>
    <source>
        <strain evidence="8">CECT 8670</strain>
    </source>
</reference>
<keyword evidence="9" id="KW-1185">Reference proteome</keyword>
<evidence type="ECO:0000313" key="10">
    <source>
        <dbReference type="Proteomes" id="UP001228636"/>
    </source>
</evidence>
<evidence type="ECO:0000256" key="2">
    <source>
        <dbReference type="ARBA" id="ARBA00022475"/>
    </source>
</evidence>
<comment type="subcellular location">
    <subcellularLocation>
        <location evidence="1">Cell membrane</location>
        <topology evidence="1">Multi-pass membrane protein</topology>
    </subcellularLocation>
</comment>
<dbReference type="EMBL" id="JAUFQH010000005">
    <property type="protein sequence ID" value="MDN3619429.1"/>
    <property type="molecule type" value="Genomic_DNA"/>
</dbReference>
<dbReference type="Pfam" id="PF03739">
    <property type="entry name" value="LptF_LptG"/>
    <property type="match status" value="1"/>
</dbReference>